<dbReference type="Gene3D" id="1.10.10.10">
    <property type="entry name" value="Winged helix-like DNA-binding domain superfamily/Winged helix DNA-binding domain"/>
    <property type="match status" value="1"/>
</dbReference>
<gene>
    <name evidence="1" type="ORF">ABWT76_003399</name>
</gene>
<protein>
    <submittedName>
        <fullName evidence="1">DUF433 domain-containing protein</fullName>
    </submittedName>
</protein>
<reference evidence="1" key="1">
    <citation type="submission" date="2024-07" db="EMBL/GenBank/DDBJ databases">
        <authorList>
            <person name="Kim Y.J."/>
            <person name="Jeong J.Y."/>
        </authorList>
    </citation>
    <scope>NUCLEOTIDE SEQUENCE</scope>
    <source>
        <strain evidence="1">GIHE-MW2</strain>
    </source>
</reference>
<dbReference type="RefSeq" id="WP_054466887.1">
    <property type="nucleotide sequence ID" value="NZ_CP159837.1"/>
</dbReference>
<dbReference type="SUPFAM" id="SSF46689">
    <property type="entry name" value="Homeodomain-like"/>
    <property type="match status" value="1"/>
</dbReference>
<proteinExistence type="predicted"/>
<evidence type="ECO:0000313" key="1">
    <source>
        <dbReference type="EMBL" id="XCM34767.1"/>
    </source>
</evidence>
<name>A0AAU8J982_9CYAN</name>
<dbReference type="InterPro" id="IPR036388">
    <property type="entry name" value="WH-like_DNA-bd_sf"/>
</dbReference>
<dbReference type="InterPro" id="IPR009057">
    <property type="entry name" value="Homeodomain-like_sf"/>
</dbReference>
<organism evidence="1">
    <name type="scientific">Planktothricoides raciborskii GIHE-MW2</name>
    <dbReference type="NCBI Taxonomy" id="2792601"/>
    <lineage>
        <taxon>Bacteria</taxon>
        <taxon>Bacillati</taxon>
        <taxon>Cyanobacteriota</taxon>
        <taxon>Cyanophyceae</taxon>
        <taxon>Oscillatoriophycideae</taxon>
        <taxon>Oscillatoriales</taxon>
        <taxon>Oscillatoriaceae</taxon>
        <taxon>Planktothricoides</taxon>
    </lineage>
</organism>
<dbReference type="EMBL" id="CP159837">
    <property type="protein sequence ID" value="XCM34767.1"/>
    <property type="molecule type" value="Genomic_DNA"/>
</dbReference>
<dbReference type="Pfam" id="PF04255">
    <property type="entry name" value="DUF433"/>
    <property type="match status" value="1"/>
</dbReference>
<dbReference type="AlphaFoldDB" id="A0AAU8J982"/>
<dbReference type="InterPro" id="IPR007367">
    <property type="entry name" value="DUF433"/>
</dbReference>
<accession>A0AAU8J982</accession>
<sequence length="125" mass="15021">MTINHQEQEIIIRTERGLTIAGTRITIYDIMDYLKAEYPRKYIRDAFMLTDEQIDGALFYIQTHNSAVEAEYQEILRQAEETRIYWEERNREHFARIAAMPPRPGHEAARLKIIEQRRRREAKNQ</sequence>